<gene>
    <name evidence="10" type="primary">plsY</name>
    <name evidence="11" type="ORF">EV696_103204</name>
</gene>
<name>A0A4R6URY4_9GAMM</name>
<dbReference type="EC" id="2.3.1.275" evidence="10"/>
<evidence type="ECO:0000256" key="7">
    <source>
        <dbReference type="ARBA" id="ARBA00023136"/>
    </source>
</evidence>
<comment type="pathway">
    <text evidence="10">Lipid metabolism; phospholipid metabolism.</text>
</comment>
<evidence type="ECO:0000256" key="9">
    <source>
        <dbReference type="ARBA" id="ARBA00023264"/>
    </source>
</evidence>
<evidence type="ECO:0000256" key="6">
    <source>
        <dbReference type="ARBA" id="ARBA00023098"/>
    </source>
</evidence>
<dbReference type="GO" id="GO:0043772">
    <property type="term" value="F:acyl-phosphate glycerol-3-phosphate acyltransferase activity"/>
    <property type="evidence" value="ECO:0007669"/>
    <property type="project" value="UniProtKB-UniRule"/>
</dbReference>
<dbReference type="RefSeq" id="WP_133588484.1">
    <property type="nucleotide sequence ID" value="NZ_CP037953.1"/>
</dbReference>
<reference evidence="11 12" key="1">
    <citation type="submission" date="2019-03" db="EMBL/GenBank/DDBJ databases">
        <title>Genomic Encyclopedia of Type Strains, Phase IV (KMG-IV): sequencing the most valuable type-strain genomes for metagenomic binning, comparative biology and taxonomic classification.</title>
        <authorList>
            <person name="Goeker M."/>
        </authorList>
    </citation>
    <scope>NUCLEOTIDE SEQUENCE [LARGE SCALE GENOMIC DNA]</scope>
    <source>
        <strain evidence="11 12">DSM 103792</strain>
    </source>
</reference>
<dbReference type="Pfam" id="PF02660">
    <property type="entry name" value="G3P_acyltransf"/>
    <property type="match status" value="1"/>
</dbReference>
<dbReference type="InterPro" id="IPR003811">
    <property type="entry name" value="G3P_acylTferase_PlsY"/>
</dbReference>
<dbReference type="OrthoDB" id="9777124at2"/>
<keyword evidence="12" id="KW-1185">Reference proteome</keyword>
<keyword evidence="3 10" id="KW-0808">Transferase</keyword>
<keyword evidence="6 10" id="KW-0443">Lipid metabolism</keyword>
<evidence type="ECO:0000256" key="5">
    <source>
        <dbReference type="ARBA" id="ARBA00022989"/>
    </source>
</evidence>
<evidence type="ECO:0000256" key="2">
    <source>
        <dbReference type="ARBA" id="ARBA00022516"/>
    </source>
</evidence>
<evidence type="ECO:0000256" key="1">
    <source>
        <dbReference type="ARBA" id="ARBA00022475"/>
    </source>
</evidence>
<keyword evidence="11" id="KW-0012">Acyltransferase</keyword>
<dbReference type="HAMAP" id="MF_01043">
    <property type="entry name" value="PlsY"/>
    <property type="match status" value="1"/>
</dbReference>
<dbReference type="UniPathway" id="UPA00085"/>
<evidence type="ECO:0000256" key="10">
    <source>
        <dbReference type="HAMAP-Rule" id="MF_01043"/>
    </source>
</evidence>
<dbReference type="NCBIfam" id="TIGR00023">
    <property type="entry name" value="glycerol-3-phosphate 1-O-acyltransferase PlsY"/>
    <property type="match status" value="1"/>
</dbReference>
<accession>A0A4R6URY4</accession>
<evidence type="ECO:0000256" key="8">
    <source>
        <dbReference type="ARBA" id="ARBA00023209"/>
    </source>
</evidence>
<feature type="transmembrane region" description="Helical" evidence="10">
    <location>
        <begin position="80"/>
        <end position="101"/>
    </location>
</feature>
<comment type="caution">
    <text evidence="11">The sequence shown here is derived from an EMBL/GenBank/DDBJ whole genome shotgun (WGS) entry which is preliminary data.</text>
</comment>
<comment type="catalytic activity">
    <reaction evidence="10">
        <text>an acyl phosphate + sn-glycerol 3-phosphate = a 1-acyl-sn-glycero-3-phosphate + phosphate</text>
        <dbReference type="Rhea" id="RHEA:34075"/>
        <dbReference type="ChEBI" id="CHEBI:43474"/>
        <dbReference type="ChEBI" id="CHEBI:57597"/>
        <dbReference type="ChEBI" id="CHEBI:57970"/>
        <dbReference type="ChEBI" id="CHEBI:59918"/>
        <dbReference type="EC" id="2.3.1.275"/>
    </reaction>
</comment>
<dbReference type="SMART" id="SM01207">
    <property type="entry name" value="G3P_acyltransf"/>
    <property type="match status" value="1"/>
</dbReference>
<organism evidence="11 12">
    <name type="scientific">Permianibacter aggregans</name>
    <dbReference type="NCBI Taxonomy" id="1510150"/>
    <lineage>
        <taxon>Bacteria</taxon>
        <taxon>Pseudomonadati</taxon>
        <taxon>Pseudomonadota</taxon>
        <taxon>Gammaproteobacteria</taxon>
        <taxon>Pseudomonadales</taxon>
        <taxon>Pseudomonadaceae</taxon>
        <taxon>Permianibacter</taxon>
    </lineage>
</organism>
<evidence type="ECO:0000256" key="4">
    <source>
        <dbReference type="ARBA" id="ARBA00022692"/>
    </source>
</evidence>
<dbReference type="GO" id="GO:0008654">
    <property type="term" value="P:phospholipid biosynthetic process"/>
    <property type="evidence" value="ECO:0007669"/>
    <property type="project" value="UniProtKB-UniRule"/>
</dbReference>
<protein>
    <recommendedName>
        <fullName evidence="10">Glycerol-3-phosphate acyltransferase</fullName>
    </recommendedName>
    <alternativeName>
        <fullName evidence="10">Acyl-PO4 G3P acyltransferase</fullName>
    </alternativeName>
    <alternativeName>
        <fullName evidence="10">Acyl-phosphate--glycerol-3-phosphate acyltransferase</fullName>
    </alternativeName>
    <alternativeName>
        <fullName evidence="10">G3P acyltransferase</fullName>
        <shortName evidence="10">GPAT</shortName>
        <ecNumber evidence="10">2.3.1.275</ecNumber>
    </alternativeName>
    <alternativeName>
        <fullName evidence="10">Lysophosphatidic acid synthase</fullName>
        <shortName evidence="10">LPA synthase</shortName>
    </alternativeName>
</protein>
<keyword evidence="9 10" id="KW-1208">Phospholipid metabolism</keyword>
<keyword evidence="5 10" id="KW-1133">Transmembrane helix</keyword>
<comment type="caution">
    <text evidence="10">Lacks conserved residue(s) required for the propagation of feature annotation.</text>
</comment>
<keyword evidence="2 10" id="KW-0444">Lipid biosynthesis</keyword>
<keyword evidence="1 10" id="KW-1003">Cell membrane</keyword>
<keyword evidence="4 10" id="KW-0812">Transmembrane</keyword>
<dbReference type="Proteomes" id="UP000295375">
    <property type="component" value="Unassembled WGS sequence"/>
</dbReference>
<evidence type="ECO:0000256" key="3">
    <source>
        <dbReference type="ARBA" id="ARBA00022679"/>
    </source>
</evidence>
<keyword evidence="8 10" id="KW-0594">Phospholipid biosynthesis</keyword>
<feature type="transmembrane region" description="Helical" evidence="10">
    <location>
        <begin position="156"/>
        <end position="174"/>
    </location>
</feature>
<comment type="subcellular location">
    <subcellularLocation>
        <location evidence="10">Cell membrane</location>
        <topology evidence="10">Multi-pass membrane protein</topology>
    </subcellularLocation>
</comment>
<comment type="similarity">
    <text evidence="10">Belongs to the PlsY family.</text>
</comment>
<dbReference type="EMBL" id="SNYM01000003">
    <property type="protein sequence ID" value="TDQ49831.1"/>
    <property type="molecule type" value="Genomic_DNA"/>
</dbReference>
<proteinExistence type="inferred from homology"/>
<dbReference type="AlphaFoldDB" id="A0A4R6URY4"/>
<feature type="transmembrane region" description="Helical" evidence="10">
    <location>
        <begin position="113"/>
        <end position="136"/>
    </location>
</feature>
<keyword evidence="7 10" id="KW-0472">Membrane</keyword>
<evidence type="ECO:0000313" key="12">
    <source>
        <dbReference type="Proteomes" id="UP000295375"/>
    </source>
</evidence>
<sequence>MILEIGFVLFAYLCGSLSAAIVTCKLMGLPDPRSEGSKNPGATNVLRIGGKKAALITLAGDSIKGVIPVVLAHVFGVEGYWLAATALAAFLGHLYPIFFGFEGGKGVATGFGVIYALEWRLGLLLTAIWLVMAVLFRYSSLAALTAFSAAPVLAAFYWPQYTVPLVLLSVLLIYRHQSNIRNLMQGKENKLGQKKSEPK</sequence>
<evidence type="ECO:0000313" key="11">
    <source>
        <dbReference type="EMBL" id="TDQ49831.1"/>
    </source>
</evidence>
<dbReference type="GO" id="GO:0005886">
    <property type="term" value="C:plasma membrane"/>
    <property type="evidence" value="ECO:0007669"/>
    <property type="project" value="UniProtKB-SubCell"/>
</dbReference>
<dbReference type="PANTHER" id="PTHR30309:SF0">
    <property type="entry name" value="GLYCEROL-3-PHOSPHATE ACYLTRANSFERASE-RELATED"/>
    <property type="match status" value="1"/>
</dbReference>
<comment type="subunit">
    <text evidence="10">Probably interacts with PlsX.</text>
</comment>
<comment type="function">
    <text evidence="10">Catalyzes the transfer of an acyl group from acyl-phosphate (acyl-PO(4)) to glycerol-3-phosphate (G3P) to form lysophosphatidic acid (LPA). This enzyme utilizes acyl-phosphate as fatty acyl donor, but not acyl-CoA or acyl-ACP.</text>
</comment>
<dbReference type="PANTHER" id="PTHR30309">
    <property type="entry name" value="INNER MEMBRANE PROTEIN YGIH"/>
    <property type="match status" value="1"/>
</dbReference>